<dbReference type="InterPro" id="IPR000847">
    <property type="entry name" value="LysR_HTH_N"/>
</dbReference>
<accession>A0A4R1N7H2</accession>
<dbReference type="OrthoDB" id="9803735at2"/>
<gene>
    <name evidence="6" type="ORF">EZJ58_1169</name>
</gene>
<keyword evidence="2" id="KW-0805">Transcription regulation</keyword>
<evidence type="ECO:0000313" key="6">
    <source>
        <dbReference type="EMBL" id="TCL03123.1"/>
    </source>
</evidence>
<comment type="caution">
    <text evidence="6">The sequence shown here is derived from an EMBL/GenBank/DDBJ whole genome shotgun (WGS) entry which is preliminary data.</text>
</comment>
<dbReference type="InterPro" id="IPR036388">
    <property type="entry name" value="WH-like_DNA-bd_sf"/>
</dbReference>
<dbReference type="InterPro" id="IPR005119">
    <property type="entry name" value="LysR_subst-bd"/>
</dbReference>
<organism evidence="6 7">
    <name type="scientific">Sodalis ligni</name>
    <dbReference type="NCBI Taxonomy" id="2697027"/>
    <lineage>
        <taxon>Bacteria</taxon>
        <taxon>Pseudomonadati</taxon>
        <taxon>Pseudomonadota</taxon>
        <taxon>Gammaproteobacteria</taxon>
        <taxon>Enterobacterales</taxon>
        <taxon>Bruguierivoracaceae</taxon>
        <taxon>Sodalis</taxon>
    </lineage>
</organism>
<evidence type="ECO:0000256" key="3">
    <source>
        <dbReference type="ARBA" id="ARBA00023125"/>
    </source>
</evidence>
<dbReference type="Pfam" id="PF03466">
    <property type="entry name" value="LysR_substrate"/>
    <property type="match status" value="1"/>
</dbReference>
<dbReference type="PRINTS" id="PR00039">
    <property type="entry name" value="HTHLYSR"/>
</dbReference>
<reference evidence="6 7" key="1">
    <citation type="submission" date="2019-02" db="EMBL/GenBank/DDBJ databases">
        <title>Investigation of anaerobic lignin degradation for improved lignocellulosic biofuels.</title>
        <authorList>
            <person name="Deangelis K."/>
        </authorList>
    </citation>
    <scope>NUCLEOTIDE SEQUENCE [LARGE SCALE GENOMIC DNA]</scope>
    <source>
        <strain evidence="6 7">159R</strain>
    </source>
</reference>
<sequence length="292" mass="32599">MDLNQLKTFVTVAETASLTRAANQLYLSQPAISAHIKSLESEFNVRLFKRTPRGMELTPTGIIMRDEASIALEAARNFVNKAQALNDTNICSLGTISVPVILNLPGVLSQLRRRHHNVNLTIQQNISGHIIDGVSSGVLDAGFVIGNLSDSRVEVLNISPISLCIVGPWSWRERLSEAEWKDIQVFPWISTPAKCSFSTIAREFFNQNNANFTPSMVADQERTLMDLVCLEMGLTLMREDLALPAQDNKQVYIWPKDKTISQLCFIWSKSRASSPIIKDLIDSVKTLWNIAD</sequence>
<dbReference type="Pfam" id="PF00126">
    <property type="entry name" value="HTH_1"/>
    <property type="match status" value="1"/>
</dbReference>
<dbReference type="PANTHER" id="PTHR30126">
    <property type="entry name" value="HTH-TYPE TRANSCRIPTIONAL REGULATOR"/>
    <property type="match status" value="1"/>
</dbReference>
<dbReference type="SUPFAM" id="SSF53850">
    <property type="entry name" value="Periplasmic binding protein-like II"/>
    <property type="match status" value="1"/>
</dbReference>
<name>A0A4R1N7H2_9GAMM</name>
<keyword evidence="3 6" id="KW-0238">DNA-binding</keyword>
<comment type="similarity">
    <text evidence="1">Belongs to the LysR transcriptional regulatory family.</text>
</comment>
<dbReference type="EMBL" id="SJOI01000001">
    <property type="protein sequence ID" value="TCL03123.1"/>
    <property type="molecule type" value="Genomic_DNA"/>
</dbReference>
<dbReference type="CDD" id="cd05466">
    <property type="entry name" value="PBP2_LTTR_substrate"/>
    <property type="match status" value="1"/>
</dbReference>
<dbReference type="AlphaFoldDB" id="A0A4R1N7H2"/>
<dbReference type="PANTHER" id="PTHR30126:SF40">
    <property type="entry name" value="HTH-TYPE TRANSCRIPTIONAL REGULATOR GLTR"/>
    <property type="match status" value="1"/>
</dbReference>
<keyword evidence="7" id="KW-1185">Reference proteome</keyword>
<dbReference type="RefSeq" id="WP_132922014.1">
    <property type="nucleotide sequence ID" value="NZ_SJOI01000001.1"/>
</dbReference>
<protein>
    <submittedName>
        <fullName evidence="6">DNA-binding transcriptional LysR family regulator</fullName>
    </submittedName>
</protein>
<feature type="domain" description="HTH lysR-type" evidence="5">
    <location>
        <begin position="1"/>
        <end position="58"/>
    </location>
</feature>
<dbReference type="Gene3D" id="1.10.10.10">
    <property type="entry name" value="Winged helix-like DNA-binding domain superfamily/Winged helix DNA-binding domain"/>
    <property type="match status" value="1"/>
</dbReference>
<evidence type="ECO:0000256" key="2">
    <source>
        <dbReference type="ARBA" id="ARBA00023015"/>
    </source>
</evidence>
<keyword evidence="4" id="KW-0804">Transcription</keyword>
<dbReference type="GO" id="GO:0003700">
    <property type="term" value="F:DNA-binding transcription factor activity"/>
    <property type="evidence" value="ECO:0007669"/>
    <property type="project" value="InterPro"/>
</dbReference>
<proteinExistence type="inferred from homology"/>
<dbReference type="Proteomes" id="UP000294555">
    <property type="component" value="Unassembled WGS sequence"/>
</dbReference>
<dbReference type="PROSITE" id="PS50931">
    <property type="entry name" value="HTH_LYSR"/>
    <property type="match status" value="1"/>
</dbReference>
<dbReference type="InterPro" id="IPR036390">
    <property type="entry name" value="WH_DNA-bd_sf"/>
</dbReference>
<evidence type="ECO:0000256" key="4">
    <source>
        <dbReference type="ARBA" id="ARBA00023163"/>
    </source>
</evidence>
<evidence type="ECO:0000256" key="1">
    <source>
        <dbReference type="ARBA" id="ARBA00009437"/>
    </source>
</evidence>
<evidence type="ECO:0000313" key="7">
    <source>
        <dbReference type="Proteomes" id="UP000294555"/>
    </source>
</evidence>
<dbReference type="SUPFAM" id="SSF46785">
    <property type="entry name" value="Winged helix' DNA-binding domain"/>
    <property type="match status" value="1"/>
</dbReference>
<dbReference type="Gene3D" id="3.40.190.290">
    <property type="match status" value="1"/>
</dbReference>
<evidence type="ECO:0000259" key="5">
    <source>
        <dbReference type="PROSITE" id="PS50931"/>
    </source>
</evidence>
<dbReference type="FunFam" id="1.10.10.10:FF:000001">
    <property type="entry name" value="LysR family transcriptional regulator"/>
    <property type="match status" value="1"/>
</dbReference>
<dbReference type="GO" id="GO:0000976">
    <property type="term" value="F:transcription cis-regulatory region binding"/>
    <property type="evidence" value="ECO:0007669"/>
    <property type="project" value="TreeGrafter"/>
</dbReference>